<evidence type="ECO:0000256" key="8">
    <source>
        <dbReference type="HAMAP-Rule" id="MF_01302"/>
    </source>
</evidence>
<dbReference type="InterPro" id="IPR035987">
    <property type="entry name" value="Ribosomal_uS8_sf"/>
</dbReference>
<evidence type="ECO:0000313" key="10">
    <source>
        <dbReference type="EMBL" id="QDU85780.1"/>
    </source>
</evidence>
<protein>
    <recommendedName>
        <fullName evidence="6 8">Small ribosomal subunit protein uS8</fullName>
    </recommendedName>
</protein>
<evidence type="ECO:0000256" key="7">
    <source>
        <dbReference type="ARBA" id="ARBA00046740"/>
    </source>
</evidence>
<dbReference type="PANTHER" id="PTHR11758">
    <property type="entry name" value="40S RIBOSOMAL PROTEIN S15A"/>
    <property type="match status" value="1"/>
</dbReference>
<dbReference type="GO" id="GO:0005840">
    <property type="term" value="C:ribosome"/>
    <property type="evidence" value="ECO:0007669"/>
    <property type="project" value="UniProtKB-KW"/>
</dbReference>
<dbReference type="PROSITE" id="PS00053">
    <property type="entry name" value="RIBOSOMAL_S8"/>
    <property type="match status" value="1"/>
</dbReference>
<keyword evidence="2 8" id="KW-0699">rRNA-binding</keyword>
<evidence type="ECO:0000256" key="5">
    <source>
        <dbReference type="ARBA" id="ARBA00023274"/>
    </source>
</evidence>
<dbReference type="Gene3D" id="3.30.1370.30">
    <property type="match status" value="1"/>
</dbReference>
<evidence type="ECO:0000256" key="9">
    <source>
        <dbReference type="RuleBase" id="RU003660"/>
    </source>
</evidence>
<evidence type="ECO:0000256" key="4">
    <source>
        <dbReference type="ARBA" id="ARBA00022980"/>
    </source>
</evidence>
<evidence type="ECO:0000256" key="3">
    <source>
        <dbReference type="ARBA" id="ARBA00022884"/>
    </source>
</evidence>
<name>A0A518D2S8_9BACT</name>
<dbReference type="HAMAP" id="MF_01302_B">
    <property type="entry name" value="Ribosomal_uS8_B"/>
    <property type="match status" value="1"/>
</dbReference>
<dbReference type="GO" id="GO:0006412">
    <property type="term" value="P:translation"/>
    <property type="evidence" value="ECO:0007669"/>
    <property type="project" value="UniProtKB-UniRule"/>
</dbReference>
<dbReference type="GO" id="GO:0003735">
    <property type="term" value="F:structural constituent of ribosome"/>
    <property type="evidence" value="ECO:0007669"/>
    <property type="project" value="InterPro"/>
</dbReference>
<keyword evidence="4 8" id="KW-0689">Ribosomal protein</keyword>
<accession>A0A518D2S8</accession>
<keyword evidence="11" id="KW-1185">Reference proteome</keyword>
<dbReference type="RefSeq" id="WP_419185952.1">
    <property type="nucleotide sequence ID" value="NZ_CP036290.1"/>
</dbReference>
<gene>
    <name evidence="8 10" type="primary">rpsH</name>
    <name evidence="10" type="ORF">Pla163_29170</name>
</gene>
<dbReference type="Pfam" id="PF00410">
    <property type="entry name" value="Ribosomal_S8"/>
    <property type="match status" value="1"/>
</dbReference>
<dbReference type="AlphaFoldDB" id="A0A518D2S8"/>
<evidence type="ECO:0000313" key="11">
    <source>
        <dbReference type="Proteomes" id="UP000319342"/>
    </source>
</evidence>
<dbReference type="EMBL" id="CP036290">
    <property type="protein sequence ID" value="QDU85780.1"/>
    <property type="molecule type" value="Genomic_DNA"/>
</dbReference>
<dbReference type="GO" id="GO:1990904">
    <property type="term" value="C:ribonucleoprotein complex"/>
    <property type="evidence" value="ECO:0007669"/>
    <property type="project" value="UniProtKB-KW"/>
</dbReference>
<dbReference type="InterPro" id="IPR000630">
    <property type="entry name" value="Ribosomal_uS8"/>
</dbReference>
<evidence type="ECO:0000256" key="1">
    <source>
        <dbReference type="ARBA" id="ARBA00006471"/>
    </source>
</evidence>
<evidence type="ECO:0000256" key="6">
    <source>
        <dbReference type="ARBA" id="ARBA00035258"/>
    </source>
</evidence>
<dbReference type="GO" id="GO:0019843">
    <property type="term" value="F:rRNA binding"/>
    <property type="evidence" value="ECO:0007669"/>
    <property type="project" value="UniProtKB-UniRule"/>
</dbReference>
<dbReference type="SUPFAM" id="SSF56047">
    <property type="entry name" value="Ribosomal protein S8"/>
    <property type="match status" value="1"/>
</dbReference>
<comment type="similarity">
    <text evidence="1 8 9">Belongs to the universal ribosomal protein uS8 family.</text>
</comment>
<dbReference type="InterPro" id="IPR047863">
    <property type="entry name" value="Ribosomal_uS8_CS"/>
</dbReference>
<organism evidence="10 11">
    <name type="scientific">Rohdeia mirabilis</name>
    <dbReference type="NCBI Taxonomy" id="2528008"/>
    <lineage>
        <taxon>Bacteria</taxon>
        <taxon>Pseudomonadati</taxon>
        <taxon>Planctomycetota</taxon>
        <taxon>Planctomycetia</taxon>
        <taxon>Planctomycetia incertae sedis</taxon>
        <taxon>Rohdeia</taxon>
    </lineage>
</organism>
<reference evidence="10 11" key="1">
    <citation type="submission" date="2019-02" db="EMBL/GenBank/DDBJ databases">
        <title>Deep-cultivation of Planctomycetes and their phenomic and genomic characterization uncovers novel biology.</title>
        <authorList>
            <person name="Wiegand S."/>
            <person name="Jogler M."/>
            <person name="Boedeker C."/>
            <person name="Pinto D."/>
            <person name="Vollmers J."/>
            <person name="Rivas-Marin E."/>
            <person name="Kohn T."/>
            <person name="Peeters S.H."/>
            <person name="Heuer A."/>
            <person name="Rast P."/>
            <person name="Oberbeckmann S."/>
            <person name="Bunk B."/>
            <person name="Jeske O."/>
            <person name="Meyerdierks A."/>
            <person name="Storesund J.E."/>
            <person name="Kallscheuer N."/>
            <person name="Luecker S."/>
            <person name="Lage O.M."/>
            <person name="Pohl T."/>
            <person name="Merkel B.J."/>
            <person name="Hornburger P."/>
            <person name="Mueller R.-W."/>
            <person name="Bruemmer F."/>
            <person name="Labrenz M."/>
            <person name="Spormann A.M."/>
            <person name="Op den Camp H."/>
            <person name="Overmann J."/>
            <person name="Amann R."/>
            <person name="Jetten M.S.M."/>
            <person name="Mascher T."/>
            <person name="Medema M.H."/>
            <person name="Devos D.P."/>
            <person name="Kaster A.-K."/>
            <person name="Ovreas L."/>
            <person name="Rohde M."/>
            <person name="Galperin M.Y."/>
            <person name="Jogler C."/>
        </authorList>
    </citation>
    <scope>NUCLEOTIDE SEQUENCE [LARGE SCALE GENOMIC DNA]</scope>
    <source>
        <strain evidence="10 11">Pla163</strain>
    </source>
</reference>
<keyword evidence="3 8" id="KW-0694">RNA-binding</keyword>
<dbReference type="Proteomes" id="UP000319342">
    <property type="component" value="Chromosome"/>
</dbReference>
<comment type="subunit">
    <text evidence="7 8">Part of the 30S ribosomal subunit. Contacts proteins S5 and S12.</text>
</comment>
<dbReference type="Gene3D" id="3.30.1490.10">
    <property type="match status" value="1"/>
</dbReference>
<keyword evidence="5 8" id="KW-0687">Ribonucleoprotein</keyword>
<comment type="function">
    <text evidence="8">One of the primary rRNA binding proteins, it binds directly to 16S rRNA central domain where it helps coordinate assembly of the platform of the 30S subunit.</text>
</comment>
<dbReference type="NCBIfam" id="NF001109">
    <property type="entry name" value="PRK00136.1"/>
    <property type="match status" value="1"/>
</dbReference>
<dbReference type="FunFam" id="3.30.1490.10:FF:000001">
    <property type="entry name" value="30S ribosomal protein S8"/>
    <property type="match status" value="1"/>
</dbReference>
<proteinExistence type="inferred from homology"/>
<dbReference type="FunFam" id="3.30.1370.30:FF:000002">
    <property type="entry name" value="30S ribosomal protein S8"/>
    <property type="match status" value="1"/>
</dbReference>
<sequence length="131" mass="14500">MMTDPIADMLTRIRNANAIRRESVRMPASRIKVGIAEALKQEGFIEGYEVVEGTPSSELVVNLRYGPDGERVIRQVERVSKPGCRVYSGAKQIPRVIRGLGIYVLSTPRGVVSDRNARQLNVGGEVLCKVY</sequence>
<dbReference type="GO" id="GO:0005737">
    <property type="term" value="C:cytoplasm"/>
    <property type="evidence" value="ECO:0007669"/>
    <property type="project" value="UniProtKB-ARBA"/>
</dbReference>
<evidence type="ECO:0000256" key="2">
    <source>
        <dbReference type="ARBA" id="ARBA00022730"/>
    </source>
</evidence>